<accession>A0ACC2GUH3</accession>
<name>A0ACC2GUH3_DALPE</name>
<protein>
    <submittedName>
        <fullName evidence="1">Uncharacterized protein</fullName>
    </submittedName>
</protein>
<dbReference type="EMBL" id="CM055736">
    <property type="protein sequence ID" value="KAJ8007329.1"/>
    <property type="molecule type" value="Genomic_DNA"/>
</dbReference>
<evidence type="ECO:0000313" key="2">
    <source>
        <dbReference type="Proteomes" id="UP001157502"/>
    </source>
</evidence>
<keyword evidence="2" id="KW-1185">Reference proteome</keyword>
<comment type="caution">
    <text evidence="1">The sequence shown here is derived from an EMBL/GenBank/DDBJ whole genome shotgun (WGS) entry which is preliminary data.</text>
</comment>
<proteinExistence type="predicted"/>
<reference evidence="1" key="1">
    <citation type="submission" date="2021-05" db="EMBL/GenBank/DDBJ databases">
        <authorList>
            <person name="Pan Q."/>
            <person name="Jouanno E."/>
            <person name="Zahm M."/>
            <person name="Klopp C."/>
            <person name="Cabau C."/>
            <person name="Louis A."/>
            <person name="Berthelot C."/>
            <person name="Parey E."/>
            <person name="Roest Crollius H."/>
            <person name="Montfort J."/>
            <person name="Robinson-Rechavi M."/>
            <person name="Bouchez O."/>
            <person name="Lampietro C."/>
            <person name="Lopez Roques C."/>
            <person name="Donnadieu C."/>
            <person name="Postlethwait J."/>
            <person name="Bobe J."/>
            <person name="Dillon D."/>
            <person name="Chandos A."/>
            <person name="von Hippel F."/>
            <person name="Guiguen Y."/>
        </authorList>
    </citation>
    <scope>NUCLEOTIDE SEQUENCE</scope>
    <source>
        <strain evidence="1">YG-Jan2019</strain>
    </source>
</reference>
<dbReference type="Proteomes" id="UP001157502">
    <property type="component" value="Chromosome 9"/>
</dbReference>
<evidence type="ECO:0000313" key="1">
    <source>
        <dbReference type="EMBL" id="KAJ8007329.1"/>
    </source>
</evidence>
<organism evidence="1 2">
    <name type="scientific">Dallia pectoralis</name>
    <name type="common">Alaska blackfish</name>
    <dbReference type="NCBI Taxonomy" id="75939"/>
    <lineage>
        <taxon>Eukaryota</taxon>
        <taxon>Metazoa</taxon>
        <taxon>Chordata</taxon>
        <taxon>Craniata</taxon>
        <taxon>Vertebrata</taxon>
        <taxon>Euteleostomi</taxon>
        <taxon>Actinopterygii</taxon>
        <taxon>Neopterygii</taxon>
        <taxon>Teleostei</taxon>
        <taxon>Protacanthopterygii</taxon>
        <taxon>Esociformes</taxon>
        <taxon>Umbridae</taxon>
        <taxon>Dallia</taxon>
    </lineage>
</organism>
<gene>
    <name evidence="1" type="ORF">DPEC_G00116400</name>
</gene>
<sequence length="324" mass="35733">MEGRPNRGGQTSWKRSGNDSSSSGASGGEQRVRGRGRYGTGRGKRDHYRGRGRGGPPAAFERGQNLENRIEMEEDDGMEVFTKRKLESNWDRYEESEKPESKSDMPAQRGTDYHIVLESAGDSFSQFRFSEEKEWEMDPLANPMAAVFIDLPALARSLQELPLHRRLNLDTELVQVTTPMELPSITMATKRDSVAMGISKPSLRDLPTAGKGVIPNLGATSAPPVRGTAPLISAAAEPLLVDDVELDHLLSLTGPESRPGSVVEQITVLGPDQSVTEEKFVPQVMEEKQETKVKEEVAEPVKTNTTAKKVTQEDLEDWLDSMIS</sequence>